<evidence type="ECO:0000313" key="2">
    <source>
        <dbReference type="Proteomes" id="UP001236014"/>
    </source>
</evidence>
<dbReference type="EMBL" id="CP127294">
    <property type="protein sequence ID" value="WIX79246.1"/>
    <property type="molecule type" value="Genomic_DNA"/>
</dbReference>
<dbReference type="AlphaFoldDB" id="A0A9Y2IH95"/>
<reference evidence="1 2" key="1">
    <citation type="submission" date="2023-06" db="EMBL/GenBank/DDBJ databases">
        <authorList>
            <person name="Oyuntsetseg B."/>
            <person name="Kim S.B."/>
        </authorList>
    </citation>
    <scope>NUCLEOTIDE SEQUENCE [LARGE SCALE GENOMIC DNA]</scope>
    <source>
        <strain evidence="1 2">2-15</strain>
    </source>
</reference>
<dbReference type="KEGG" id="acab:QRX50_00040"/>
<protein>
    <submittedName>
        <fullName evidence="1">Uncharacterized protein</fullName>
    </submittedName>
</protein>
<keyword evidence="2" id="KW-1185">Reference proteome</keyword>
<evidence type="ECO:0000313" key="1">
    <source>
        <dbReference type="EMBL" id="WIX79246.1"/>
    </source>
</evidence>
<dbReference type="Proteomes" id="UP001236014">
    <property type="component" value="Chromosome"/>
</dbReference>
<proteinExistence type="predicted"/>
<dbReference type="RefSeq" id="WP_285969935.1">
    <property type="nucleotide sequence ID" value="NZ_CP127294.1"/>
</dbReference>
<accession>A0A9Y2IH95</accession>
<organism evidence="1 2">
    <name type="scientific">Amycolatopsis carbonis</name>
    <dbReference type="NCBI Taxonomy" id="715471"/>
    <lineage>
        <taxon>Bacteria</taxon>
        <taxon>Bacillati</taxon>
        <taxon>Actinomycetota</taxon>
        <taxon>Actinomycetes</taxon>
        <taxon>Pseudonocardiales</taxon>
        <taxon>Pseudonocardiaceae</taxon>
        <taxon>Amycolatopsis</taxon>
    </lineage>
</organism>
<gene>
    <name evidence="1" type="ORF">QRX50_00040</name>
</gene>
<sequence>MNLKELCAHLQNRRRMYLPDDRYSTAVSFIEGFNVALDGEPLKGFQRWLSERIRGGESNLHWAYLVASVRMPEVIEGNLPLDQISPDQEELLVDDLLRLIDEFLALPS</sequence>
<name>A0A9Y2IH95_9PSEU</name>